<evidence type="ECO:0000256" key="1">
    <source>
        <dbReference type="SAM" id="MobiDB-lite"/>
    </source>
</evidence>
<gene>
    <name evidence="2" type="ORF">PUN28_004876</name>
</gene>
<dbReference type="EMBL" id="JADYXP020000004">
    <property type="protein sequence ID" value="KAL0126064.1"/>
    <property type="molecule type" value="Genomic_DNA"/>
</dbReference>
<organism evidence="2 3">
    <name type="scientific">Cardiocondyla obscurior</name>
    <dbReference type="NCBI Taxonomy" id="286306"/>
    <lineage>
        <taxon>Eukaryota</taxon>
        <taxon>Metazoa</taxon>
        <taxon>Ecdysozoa</taxon>
        <taxon>Arthropoda</taxon>
        <taxon>Hexapoda</taxon>
        <taxon>Insecta</taxon>
        <taxon>Pterygota</taxon>
        <taxon>Neoptera</taxon>
        <taxon>Endopterygota</taxon>
        <taxon>Hymenoptera</taxon>
        <taxon>Apocrita</taxon>
        <taxon>Aculeata</taxon>
        <taxon>Formicoidea</taxon>
        <taxon>Formicidae</taxon>
        <taxon>Myrmicinae</taxon>
        <taxon>Cardiocondyla</taxon>
    </lineage>
</organism>
<feature type="region of interest" description="Disordered" evidence="1">
    <location>
        <begin position="95"/>
        <end position="128"/>
    </location>
</feature>
<keyword evidence="3" id="KW-1185">Reference proteome</keyword>
<dbReference type="AlphaFoldDB" id="A0AAW2GFZ3"/>
<accession>A0AAW2GFZ3</accession>
<protein>
    <submittedName>
        <fullName evidence="2">Uncharacterized protein</fullName>
    </submittedName>
</protein>
<evidence type="ECO:0000313" key="3">
    <source>
        <dbReference type="Proteomes" id="UP001430953"/>
    </source>
</evidence>
<evidence type="ECO:0000313" key="2">
    <source>
        <dbReference type="EMBL" id="KAL0126064.1"/>
    </source>
</evidence>
<name>A0AAW2GFZ3_9HYME</name>
<dbReference type="Proteomes" id="UP001430953">
    <property type="component" value="Unassembled WGS sequence"/>
</dbReference>
<proteinExistence type="predicted"/>
<sequence length="128" mass="14459">MRSRFNPQRRSKEGAIVTDGGLSSVAVFRGWSRTTGHAANPVALRYRAHPFARIRGKTYLEECKSSISQNLLADKRECEHVRLLNVPFRFHRSRPQNDLGAVERTRTVASGEATEKESPERAWVSSAH</sequence>
<comment type="caution">
    <text evidence="2">The sequence shown here is derived from an EMBL/GenBank/DDBJ whole genome shotgun (WGS) entry which is preliminary data.</text>
</comment>
<reference evidence="2 3" key="1">
    <citation type="submission" date="2023-03" db="EMBL/GenBank/DDBJ databases">
        <title>High recombination rates correlate with genetic variation in Cardiocondyla obscurior ants.</title>
        <authorList>
            <person name="Errbii M."/>
        </authorList>
    </citation>
    <scope>NUCLEOTIDE SEQUENCE [LARGE SCALE GENOMIC DNA]</scope>
    <source>
        <strain evidence="2">Alpha-2009</strain>
        <tissue evidence="2">Whole body</tissue>
    </source>
</reference>